<dbReference type="PROSITE" id="PS51732">
    <property type="entry name" value="ASN_GLN_ASE_3"/>
    <property type="match status" value="1"/>
</dbReference>
<evidence type="ECO:0000256" key="4">
    <source>
        <dbReference type="PROSITE-ProRule" id="PRU10100"/>
    </source>
</evidence>
<evidence type="ECO:0000256" key="1">
    <source>
        <dbReference type="ARBA" id="ARBA00010518"/>
    </source>
</evidence>
<dbReference type="EMBL" id="CP007128">
    <property type="protein sequence ID" value="AHG91054.1"/>
    <property type="molecule type" value="Genomic_DNA"/>
</dbReference>
<dbReference type="PROSITE" id="PS00917">
    <property type="entry name" value="ASN_GLN_ASE_2"/>
    <property type="match status" value="1"/>
</dbReference>
<dbReference type="AlphaFoldDB" id="W0RIX5"/>
<dbReference type="OrthoDB" id="9788068at2"/>
<dbReference type="PIRSF" id="PIRSF500176">
    <property type="entry name" value="L_ASNase"/>
    <property type="match status" value="1"/>
</dbReference>
<dbReference type="KEGG" id="gba:J421_3517"/>
<keyword evidence="8" id="KW-1185">Reference proteome</keyword>
<name>W0RIX5_9BACT</name>
<evidence type="ECO:0000259" key="5">
    <source>
        <dbReference type="Pfam" id="PF00710"/>
    </source>
</evidence>
<accession>W0RIX5</accession>
<evidence type="ECO:0000256" key="3">
    <source>
        <dbReference type="PIRSR" id="PIRSR001220-1"/>
    </source>
</evidence>
<reference evidence="7 8" key="1">
    <citation type="journal article" date="2014" name="Genome Announc.">
        <title>Genome Sequence and Methylome of Soil Bacterium Gemmatirosa kalamazoonensis KBS708T, a Member of the Rarely Cultivated Gemmatimonadetes Phylum.</title>
        <authorList>
            <person name="Debruyn J.M."/>
            <person name="Radosevich M."/>
            <person name="Wommack K.E."/>
            <person name="Polson S.W."/>
            <person name="Hauser L.J."/>
            <person name="Fawaz M.N."/>
            <person name="Korlach J."/>
            <person name="Tsai Y.C."/>
        </authorList>
    </citation>
    <scope>NUCLEOTIDE SEQUENCE [LARGE SCALE GENOMIC DNA]</scope>
    <source>
        <strain evidence="7 8">KBS708</strain>
    </source>
</reference>
<evidence type="ECO:0000313" key="7">
    <source>
        <dbReference type="EMBL" id="AHG91054.1"/>
    </source>
</evidence>
<dbReference type="InterPro" id="IPR040919">
    <property type="entry name" value="Asparaginase_C"/>
</dbReference>
<evidence type="ECO:0000259" key="6">
    <source>
        <dbReference type="Pfam" id="PF17763"/>
    </source>
</evidence>
<sequence length="325" mass="34015">MRVIAALFTGGTISMRVDESAGGAVPSLSAEEILEAARGIERVARVRPEQWGRYPGPHMTVDRQWALRNRIAELLADPEIHGVVATHGTDTLEETAYLVARSVASRKPIVFTGAMRSASDLGWDGPANLLDAVTVAAAPEAEGIGTVVVMGGRVFAGLEDAKTHTHDLSAFESPGLGPLGVIDEGRVIVRRRLAGTAPVLCPEAPAEPVDIVTAWAGCDARLLDASRESGARGVVLAAMGRGNVPPAMVPGIERWIADGKPVVIASRAGEGRVGQTYAYPGGGRRLHELGAVFAGARRPQQARIDLMLALGAGLGAHELRAVFEG</sequence>
<dbReference type="PANTHER" id="PTHR11707">
    <property type="entry name" value="L-ASPARAGINASE"/>
    <property type="match status" value="1"/>
</dbReference>
<comment type="similarity">
    <text evidence="1">Belongs to the asparaginase 1 family.</text>
</comment>
<dbReference type="RefSeq" id="WP_025412513.1">
    <property type="nucleotide sequence ID" value="NZ_CP007128.1"/>
</dbReference>
<gene>
    <name evidence="7" type="ORF">J421_3517</name>
</gene>
<dbReference type="STRING" id="861299.J421_3517"/>
<organism evidence="7 8">
    <name type="scientific">Gemmatirosa kalamazoonensis</name>
    <dbReference type="NCBI Taxonomy" id="861299"/>
    <lineage>
        <taxon>Bacteria</taxon>
        <taxon>Pseudomonadati</taxon>
        <taxon>Gemmatimonadota</taxon>
        <taxon>Gemmatimonadia</taxon>
        <taxon>Gemmatimonadales</taxon>
        <taxon>Gemmatimonadaceae</taxon>
        <taxon>Gemmatirosa</taxon>
    </lineage>
</organism>
<dbReference type="PRINTS" id="PR00139">
    <property type="entry name" value="ASNGLNASE"/>
</dbReference>
<dbReference type="Gene3D" id="3.40.50.1170">
    <property type="entry name" value="L-asparaginase, N-terminal domain"/>
    <property type="match status" value="1"/>
</dbReference>
<dbReference type="InterPro" id="IPR027474">
    <property type="entry name" value="L-asparaginase_N"/>
</dbReference>
<dbReference type="Proteomes" id="UP000019151">
    <property type="component" value="Chromosome"/>
</dbReference>
<dbReference type="GO" id="GO:0004067">
    <property type="term" value="F:asparaginase activity"/>
    <property type="evidence" value="ECO:0007669"/>
    <property type="project" value="UniProtKB-UniRule"/>
</dbReference>
<dbReference type="PIRSF" id="PIRSF001220">
    <property type="entry name" value="L-ASNase_gatD"/>
    <property type="match status" value="1"/>
</dbReference>
<dbReference type="InterPro" id="IPR036152">
    <property type="entry name" value="Asp/glu_Ase-like_sf"/>
</dbReference>
<feature type="domain" description="L-asparaginase N-terminal" evidence="5">
    <location>
        <begin position="4"/>
        <end position="192"/>
    </location>
</feature>
<dbReference type="FunFam" id="3.40.50.1170:FF:000001">
    <property type="entry name" value="L-asparaginase 2"/>
    <property type="match status" value="1"/>
</dbReference>
<dbReference type="InterPro" id="IPR027475">
    <property type="entry name" value="Asparaginase/glutaminase_AS2"/>
</dbReference>
<protein>
    <submittedName>
        <fullName evidence="7">Asparaginase/glutaminase</fullName>
    </submittedName>
</protein>
<dbReference type="GO" id="GO:0006528">
    <property type="term" value="P:asparagine metabolic process"/>
    <property type="evidence" value="ECO:0007669"/>
    <property type="project" value="InterPro"/>
</dbReference>
<keyword evidence="2" id="KW-0378">Hydrolase</keyword>
<dbReference type="SFLD" id="SFLDS00057">
    <property type="entry name" value="Glutaminase/Asparaginase"/>
    <property type="match status" value="1"/>
</dbReference>
<dbReference type="PATRIC" id="fig|861299.3.peg.3569"/>
<feature type="active site" evidence="4">
    <location>
        <position position="89"/>
    </location>
</feature>
<dbReference type="Gene3D" id="3.40.50.40">
    <property type="match status" value="1"/>
</dbReference>
<feature type="active site" description="O-isoaspartyl threonine intermediate" evidence="3">
    <location>
        <position position="12"/>
    </location>
</feature>
<evidence type="ECO:0000313" key="8">
    <source>
        <dbReference type="Proteomes" id="UP000019151"/>
    </source>
</evidence>
<dbReference type="SUPFAM" id="SSF53774">
    <property type="entry name" value="Glutaminase/Asparaginase"/>
    <property type="match status" value="1"/>
</dbReference>
<dbReference type="InterPro" id="IPR004550">
    <property type="entry name" value="AsnASE_II"/>
</dbReference>
<dbReference type="eggNOG" id="COG0252">
    <property type="taxonomic scope" value="Bacteria"/>
</dbReference>
<dbReference type="InParanoid" id="W0RIX5"/>
<dbReference type="InterPro" id="IPR006034">
    <property type="entry name" value="Asparaginase/glutaminase-like"/>
</dbReference>
<feature type="domain" description="Asparaginase/glutaminase C-terminal" evidence="6">
    <location>
        <begin position="209"/>
        <end position="323"/>
    </location>
</feature>
<evidence type="ECO:0000256" key="2">
    <source>
        <dbReference type="ARBA" id="ARBA00022801"/>
    </source>
</evidence>
<dbReference type="Pfam" id="PF17763">
    <property type="entry name" value="Asparaginase_C"/>
    <property type="match status" value="1"/>
</dbReference>
<dbReference type="SMART" id="SM00870">
    <property type="entry name" value="Asparaginase"/>
    <property type="match status" value="1"/>
</dbReference>
<dbReference type="InterPro" id="IPR027473">
    <property type="entry name" value="L-asparaginase_C"/>
</dbReference>
<dbReference type="HOGENOM" id="CLU_019134_1_0_0"/>
<dbReference type="CDD" id="cd08964">
    <property type="entry name" value="L-asparaginase_II"/>
    <property type="match status" value="1"/>
</dbReference>
<dbReference type="Pfam" id="PF00710">
    <property type="entry name" value="Asparaginase"/>
    <property type="match status" value="1"/>
</dbReference>
<dbReference type="PANTHER" id="PTHR11707:SF28">
    <property type="entry name" value="60 KDA LYSOPHOSPHOLIPASE"/>
    <property type="match status" value="1"/>
</dbReference>
<proteinExistence type="inferred from homology"/>
<dbReference type="InterPro" id="IPR037152">
    <property type="entry name" value="L-asparaginase_N_sf"/>
</dbReference>